<dbReference type="Pfam" id="PF07396">
    <property type="entry name" value="Porin_O_P"/>
    <property type="match status" value="1"/>
</dbReference>
<gene>
    <name evidence="2" type="ORF">I8J32_001355</name>
</gene>
<dbReference type="EMBL" id="CP071518">
    <property type="protein sequence ID" value="QSX78618.1"/>
    <property type="molecule type" value="Genomic_DNA"/>
</dbReference>
<proteinExistence type="predicted"/>
<sequence>MKRSRLAAVLLLALAPPAFAGGVNDIPTQWKFGDGWEYGLKAAFQYDWNEFGNDRLDSGVHRFEDAHDWRREELSAFIRKPGAFEALVGYDFAGEVWIDNYFKFNAGKAHEFRLGQFKTPVGMDEAATSSAGTVFLERAAPVNAVYQGRRIGADWTFAPNAAWRFNLGYFAGGDLNGLNEGHSVGGRAVFTPRNSAQEVLHLGLSASREDRDDGAYRIRTRPEAGITDVRLVDSGSLAGDSIDRIGLEGAWQRGPWLSQAEWLEADVELDAGGDYRARGGYLQTAWVVTGEVRPYKAGAFGNPKPSRAAGAVEVGLRYSDLDLDDGASAGGRQRDWTLGANWYLTRFFKFQANYIHVDSDRRGVALSPDVFEFRAQLAF</sequence>
<dbReference type="Proteomes" id="UP000639274">
    <property type="component" value="Chromosome"/>
</dbReference>
<dbReference type="InterPro" id="IPR023614">
    <property type="entry name" value="Porin_dom_sf"/>
</dbReference>
<dbReference type="KEGG" id="lsf:I8J32_001355"/>
<feature type="chain" id="PRO_5036879452" evidence="1">
    <location>
        <begin position="21"/>
        <end position="379"/>
    </location>
</feature>
<evidence type="ECO:0000256" key="1">
    <source>
        <dbReference type="SAM" id="SignalP"/>
    </source>
</evidence>
<accession>A0A974Y138</accession>
<dbReference type="InterPro" id="IPR010870">
    <property type="entry name" value="Porin_O/P"/>
</dbReference>
<organism evidence="2 3">
    <name type="scientific">Agrilutibacter solisilvae</name>
    <dbReference type="NCBI Taxonomy" id="2763317"/>
    <lineage>
        <taxon>Bacteria</taxon>
        <taxon>Pseudomonadati</taxon>
        <taxon>Pseudomonadota</taxon>
        <taxon>Gammaproteobacteria</taxon>
        <taxon>Lysobacterales</taxon>
        <taxon>Lysobacteraceae</taxon>
        <taxon>Agrilutibacter</taxon>
    </lineage>
</organism>
<dbReference type="Gene3D" id="2.40.160.10">
    <property type="entry name" value="Porin"/>
    <property type="match status" value="1"/>
</dbReference>
<dbReference type="SUPFAM" id="SSF56935">
    <property type="entry name" value="Porins"/>
    <property type="match status" value="1"/>
</dbReference>
<name>A0A974Y138_9GAMM</name>
<dbReference type="RefSeq" id="WP_200614318.1">
    <property type="nucleotide sequence ID" value="NZ_CP071518.1"/>
</dbReference>
<protein>
    <submittedName>
        <fullName evidence="2">Porin</fullName>
    </submittedName>
</protein>
<reference evidence="2 3" key="1">
    <citation type="submission" date="2021-03" db="EMBL/GenBank/DDBJ databases">
        <title>Lysobacter sp. nov. isolated from soil of gangwondo yeongwol, south Korea.</title>
        <authorList>
            <person name="Kim K.R."/>
            <person name="Kim K.H."/>
            <person name="Jeon C.O."/>
        </authorList>
    </citation>
    <scope>NUCLEOTIDE SEQUENCE [LARGE SCALE GENOMIC DNA]</scope>
    <source>
        <strain evidence="2 3">R19</strain>
    </source>
</reference>
<evidence type="ECO:0000313" key="3">
    <source>
        <dbReference type="Proteomes" id="UP000639274"/>
    </source>
</evidence>
<evidence type="ECO:0000313" key="2">
    <source>
        <dbReference type="EMBL" id="QSX78618.1"/>
    </source>
</evidence>
<dbReference type="AlphaFoldDB" id="A0A974Y138"/>
<feature type="signal peptide" evidence="1">
    <location>
        <begin position="1"/>
        <end position="20"/>
    </location>
</feature>
<keyword evidence="3" id="KW-1185">Reference proteome</keyword>
<keyword evidence="1" id="KW-0732">Signal</keyword>